<name>A0ACC1T7E9_9APHY</name>
<keyword evidence="2" id="KW-1185">Reference proteome</keyword>
<organism evidence="1 2">
    <name type="scientific">Phlebia brevispora</name>
    <dbReference type="NCBI Taxonomy" id="194682"/>
    <lineage>
        <taxon>Eukaryota</taxon>
        <taxon>Fungi</taxon>
        <taxon>Dikarya</taxon>
        <taxon>Basidiomycota</taxon>
        <taxon>Agaricomycotina</taxon>
        <taxon>Agaricomycetes</taxon>
        <taxon>Polyporales</taxon>
        <taxon>Meruliaceae</taxon>
        <taxon>Phlebia</taxon>
    </lineage>
</organism>
<evidence type="ECO:0000313" key="1">
    <source>
        <dbReference type="EMBL" id="KAJ3554797.1"/>
    </source>
</evidence>
<proteinExistence type="predicted"/>
<accession>A0ACC1T7E9</accession>
<comment type="caution">
    <text evidence="1">The sequence shown here is derived from an EMBL/GenBank/DDBJ whole genome shotgun (WGS) entry which is preliminary data.</text>
</comment>
<sequence>MYSTLNQARRPFSSPRSVHRNALAAVYDTPEHPLSFVRSLHSAYTTQTFPELVPSDAQRRTIYALSTPPGKAGVAVIRVSGPDSLEVWRSMLKIRGANVGSAGHRPVPWRMYRCDVLHPHTHELLDSGLAVYFKGPKSFTAEDVVELHIHSGRAIIASVLEALAFHPMCRLAEPGEFTRRAYLAGRLDLTEVEGLHDLINAETASQRKAALQAVGGTLKERFEALRGDVLRALSLVEAVIDFGEEEVEEDVLDEAFLLASRAKDRIQKHLMDYRQGEILRTGVKLAIFGPPNAGKSSLLNFLAQREAAIVTNIPGTTRDVLELSLDIGGLPVVVADTAGLRKAQDEVERIGVRRAGQVIANSDIALCVLSIPELLESGQDKGPTKPLLIPDDIRSNIAPEKTVVLLNKTDLAPANVLRSLQSNVTKMLNVPRVWVVSLTTSSGVDRFVREFGDVLKERFDILPSASAPDSPLVINPRHRAHLQSASKFLDAFLSARVIDGTEGIGLAAAVEGEHMASGRTVGVQGDLVCIAEELRYAAQAIGKITGRIDVEDMAIDGVIILDATGRAIIQSGFRSRSSAYPLLHIDALNNALEKAARPGDVDPVLYVSSLELDTPSACCHVKHGELRFLCPVSGDMDPLYVFAFLRTFIDILGEYFGPISAETLKDNFDIVYQLLEETLDAGGHPATTYPNALRDIVLPPSLLQKMLTVAGVSALANPSSNTHPFASPIPWRKTGVRYNNNEIFFDISEELRAVVNKYVLSPTGRQEITGLLPRLTLTVFSFSRLPLKERKRYSEPRLGEDTCKLQALRLQRWSRDKQLSFVPPDGRFTLMEYRYAPGSLHQTAVPFALKAGVKIDESRGTFDLTISSRLTTRIIEHLSVEWYLGDGATGASCMASNNASWTFDQKTFTLRWEMKTVAPSSSYNLRGNFASRVKFEILQYSFSSLKVDQLRLTGEIYKPYKGVRGRATGDVEWRSGDEMEIHSRHYSTRYAPAGCSTATYAWLVCSCFLPDPGHNFIARVFKTSVLNAAAYLNLDLSTISSTTVLNTMPEKRNSSPPPNADTRPLPSGWIARWLPSSSDITSAQRWIYVNQNIFPEISSWVHPSGPPEASASPPDPPVKKEEDA</sequence>
<protein>
    <submittedName>
        <fullName evidence="1">Uncharacterized protein</fullName>
    </submittedName>
</protein>
<dbReference type="EMBL" id="JANHOG010000396">
    <property type="protein sequence ID" value="KAJ3554797.1"/>
    <property type="molecule type" value="Genomic_DNA"/>
</dbReference>
<evidence type="ECO:0000313" key="2">
    <source>
        <dbReference type="Proteomes" id="UP001148662"/>
    </source>
</evidence>
<gene>
    <name evidence="1" type="ORF">NM688_g2919</name>
</gene>
<dbReference type="Proteomes" id="UP001148662">
    <property type="component" value="Unassembled WGS sequence"/>
</dbReference>
<reference evidence="1" key="1">
    <citation type="submission" date="2022-07" db="EMBL/GenBank/DDBJ databases">
        <title>Genome Sequence of Phlebia brevispora.</title>
        <authorList>
            <person name="Buettner E."/>
        </authorList>
    </citation>
    <scope>NUCLEOTIDE SEQUENCE</scope>
    <source>
        <strain evidence="1">MPL23</strain>
    </source>
</reference>